<dbReference type="Pfam" id="PF02508">
    <property type="entry name" value="Rnf-Nqr"/>
    <property type="match status" value="1"/>
</dbReference>
<dbReference type="NCBIfam" id="TIGR01948">
    <property type="entry name" value="rnfE"/>
    <property type="match status" value="1"/>
</dbReference>
<dbReference type="HAMAP" id="MF_00478">
    <property type="entry name" value="RsxE_RnfE"/>
    <property type="match status" value="1"/>
</dbReference>
<keyword evidence="6 9" id="KW-0249">Electron transport</keyword>
<reference evidence="10 11" key="1">
    <citation type="submission" date="2016-12" db="EMBL/GenBank/DDBJ databases">
        <authorList>
            <person name="Song W.-J."/>
            <person name="Kurnit D.M."/>
        </authorList>
    </citation>
    <scope>NUCLEOTIDE SEQUENCE [LARGE SCALE GENOMIC DNA]</scope>
    <source>
        <strain evidence="10 11">IMCC3135</strain>
    </source>
</reference>
<keyword evidence="8 9" id="KW-0472">Membrane</keyword>
<dbReference type="GO" id="GO:0022900">
    <property type="term" value="P:electron transport chain"/>
    <property type="evidence" value="ECO:0007669"/>
    <property type="project" value="UniProtKB-UniRule"/>
</dbReference>
<keyword evidence="7 9" id="KW-1133">Transmembrane helix</keyword>
<evidence type="ECO:0000256" key="1">
    <source>
        <dbReference type="ARBA" id="ARBA00004127"/>
    </source>
</evidence>
<evidence type="ECO:0000256" key="3">
    <source>
        <dbReference type="ARBA" id="ARBA00022519"/>
    </source>
</evidence>
<dbReference type="GO" id="GO:0012505">
    <property type="term" value="C:endomembrane system"/>
    <property type="evidence" value="ECO:0007669"/>
    <property type="project" value="UniProtKB-SubCell"/>
</dbReference>
<evidence type="ECO:0000256" key="5">
    <source>
        <dbReference type="ARBA" id="ARBA00022967"/>
    </source>
</evidence>
<feature type="transmembrane region" description="Helical" evidence="9">
    <location>
        <begin position="72"/>
        <end position="90"/>
    </location>
</feature>
<evidence type="ECO:0000256" key="9">
    <source>
        <dbReference type="HAMAP-Rule" id="MF_00478"/>
    </source>
</evidence>
<evidence type="ECO:0000256" key="6">
    <source>
        <dbReference type="ARBA" id="ARBA00022982"/>
    </source>
</evidence>
<dbReference type="Proteomes" id="UP000250079">
    <property type="component" value="Chromosome"/>
</dbReference>
<organism evidence="10 11">
    <name type="scientific">Granulosicoccus antarcticus IMCC3135</name>
    <dbReference type="NCBI Taxonomy" id="1192854"/>
    <lineage>
        <taxon>Bacteria</taxon>
        <taxon>Pseudomonadati</taxon>
        <taxon>Pseudomonadota</taxon>
        <taxon>Gammaproteobacteria</taxon>
        <taxon>Chromatiales</taxon>
        <taxon>Granulosicoccaceae</taxon>
        <taxon>Granulosicoccus</taxon>
    </lineage>
</organism>
<keyword evidence="2 9" id="KW-0813">Transport</keyword>
<comment type="function">
    <text evidence="9">Part of a membrane-bound complex that couples electron transfer with translocation of ions across the membrane.</text>
</comment>
<dbReference type="InterPro" id="IPR010968">
    <property type="entry name" value="RnfE"/>
</dbReference>
<feature type="transmembrane region" description="Helical" evidence="9">
    <location>
        <begin position="96"/>
        <end position="115"/>
    </location>
</feature>
<evidence type="ECO:0000256" key="2">
    <source>
        <dbReference type="ARBA" id="ARBA00022448"/>
    </source>
</evidence>
<sequence length="233" mass="24924">MSDPITTRKLWSQGLWSENPGLVKLLGLCPLLAVSNNMVNGLGLGLATLLTLVIANGAVSSLRSIVTPAIRIPLYVLIIASTVTLIELFMRAWLPALHAALGIFLPLIVTNCLIIGRSEAFASRHDLRDSLHDACAMGLGFLWVLVILGGIRELIGQGTLFDNAYLLFGESARFLTLHVFAADHGMLIALLPPGAFFALGLLLAGKNWIDSRRAETQSQNLTAASPVSPPTAH</sequence>
<keyword evidence="3 9" id="KW-0997">Cell inner membrane</keyword>
<protein>
    <recommendedName>
        <fullName evidence="9">Ion-translocating oxidoreductase complex subunit E</fullName>
        <ecNumber evidence="9">7.-.-.-</ecNumber>
    </recommendedName>
    <alternativeName>
        <fullName evidence="9">Rnf electron transport complex subunit E</fullName>
    </alternativeName>
</protein>
<keyword evidence="4 9" id="KW-0812">Transmembrane</keyword>
<dbReference type="NCBIfam" id="NF009070">
    <property type="entry name" value="PRK12405.1"/>
    <property type="match status" value="1"/>
</dbReference>
<keyword evidence="5 9" id="KW-1278">Translocase</keyword>
<comment type="subcellular location">
    <subcellularLocation>
        <location evidence="9">Cell inner membrane</location>
        <topology evidence="9">Multi-pass membrane protein</topology>
    </subcellularLocation>
    <subcellularLocation>
        <location evidence="1">Endomembrane system</location>
        <topology evidence="1">Multi-pass membrane protein</topology>
    </subcellularLocation>
</comment>
<comment type="similarity">
    <text evidence="9">Belongs to the NqrDE/RnfAE family.</text>
</comment>
<gene>
    <name evidence="9 10" type="primary">rnfE</name>
    <name evidence="10" type="ORF">IMCC3135_01510</name>
</gene>
<evidence type="ECO:0000313" key="11">
    <source>
        <dbReference type="Proteomes" id="UP000250079"/>
    </source>
</evidence>
<dbReference type="KEGG" id="gai:IMCC3135_01510"/>
<evidence type="ECO:0000256" key="8">
    <source>
        <dbReference type="ARBA" id="ARBA00023136"/>
    </source>
</evidence>
<dbReference type="GO" id="GO:0005886">
    <property type="term" value="C:plasma membrane"/>
    <property type="evidence" value="ECO:0007669"/>
    <property type="project" value="UniProtKB-SubCell"/>
</dbReference>
<name>A0A2Z2NK89_9GAMM</name>
<dbReference type="InterPro" id="IPR003667">
    <property type="entry name" value="NqrDE/RnfAE"/>
</dbReference>
<proteinExistence type="inferred from homology"/>
<keyword evidence="11" id="KW-1185">Reference proteome</keyword>
<evidence type="ECO:0000313" key="10">
    <source>
        <dbReference type="EMBL" id="ASJ70421.1"/>
    </source>
</evidence>
<dbReference type="OrthoDB" id="9782945at2"/>
<dbReference type="PANTHER" id="PTHR30586">
    <property type="entry name" value="ELECTRON TRANSPORT COMPLEX PROTEIN RNFE"/>
    <property type="match status" value="1"/>
</dbReference>
<dbReference type="RefSeq" id="WP_088915969.1">
    <property type="nucleotide sequence ID" value="NZ_CP018632.1"/>
</dbReference>
<feature type="transmembrane region" description="Helical" evidence="9">
    <location>
        <begin position="41"/>
        <end position="60"/>
    </location>
</feature>
<evidence type="ECO:0000256" key="7">
    <source>
        <dbReference type="ARBA" id="ARBA00022989"/>
    </source>
</evidence>
<dbReference type="PIRSF" id="PIRSF006102">
    <property type="entry name" value="NQR_DE"/>
    <property type="match status" value="1"/>
</dbReference>
<dbReference type="AlphaFoldDB" id="A0A2Z2NK89"/>
<dbReference type="EMBL" id="CP018632">
    <property type="protein sequence ID" value="ASJ70421.1"/>
    <property type="molecule type" value="Genomic_DNA"/>
</dbReference>
<comment type="subunit">
    <text evidence="9">The complex is composed of six subunits: RnfA, RnfB, RnfC, RnfD, RnfE and RnfG.</text>
</comment>
<accession>A0A2Z2NK89</accession>
<dbReference type="EC" id="7.-.-.-" evidence="9"/>
<keyword evidence="9" id="KW-1003">Cell membrane</keyword>
<feature type="transmembrane region" description="Helical" evidence="9">
    <location>
        <begin position="136"/>
        <end position="155"/>
    </location>
</feature>
<evidence type="ECO:0000256" key="4">
    <source>
        <dbReference type="ARBA" id="ARBA00022692"/>
    </source>
</evidence>
<feature type="transmembrane region" description="Helical" evidence="9">
    <location>
        <begin position="175"/>
        <end position="203"/>
    </location>
</feature>
<dbReference type="PANTHER" id="PTHR30586:SF0">
    <property type="entry name" value="ION-TRANSLOCATING OXIDOREDUCTASE COMPLEX SUBUNIT E"/>
    <property type="match status" value="1"/>
</dbReference>